<evidence type="ECO:0000313" key="2">
    <source>
        <dbReference type="WBParaSite" id="jg23105.1"/>
    </source>
</evidence>
<proteinExistence type="predicted"/>
<dbReference type="WBParaSite" id="jg23105.1">
    <property type="protein sequence ID" value="jg23105.1"/>
    <property type="gene ID" value="jg23105"/>
</dbReference>
<evidence type="ECO:0000313" key="1">
    <source>
        <dbReference type="Proteomes" id="UP000887574"/>
    </source>
</evidence>
<organism evidence="1 2">
    <name type="scientific">Ditylenchus dipsaci</name>
    <dbReference type="NCBI Taxonomy" id="166011"/>
    <lineage>
        <taxon>Eukaryota</taxon>
        <taxon>Metazoa</taxon>
        <taxon>Ecdysozoa</taxon>
        <taxon>Nematoda</taxon>
        <taxon>Chromadorea</taxon>
        <taxon>Rhabditida</taxon>
        <taxon>Tylenchina</taxon>
        <taxon>Tylenchomorpha</taxon>
        <taxon>Sphaerularioidea</taxon>
        <taxon>Anguinidae</taxon>
        <taxon>Anguininae</taxon>
        <taxon>Ditylenchus</taxon>
    </lineage>
</organism>
<dbReference type="Proteomes" id="UP000887574">
    <property type="component" value="Unplaced"/>
</dbReference>
<name>A0A915DTU1_9BILA</name>
<keyword evidence="1" id="KW-1185">Reference proteome</keyword>
<dbReference type="AlphaFoldDB" id="A0A915DTU1"/>
<sequence length="66" mass="7455">MIVCSVVHGQSHHKAISNYNSADFQIRHYARAKRYIAVRRTVVAGGNRGYYGGGYPSYYPSYGYYG</sequence>
<protein>
    <submittedName>
        <fullName evidence="2">SXP/RAL-2 family protein Ani s 5-like cation-binding domain-containing protein</fullName>
    </submittedName>
</protein>
<accession>A0A915DTU1</accession>
<reference evidence="2" key="1">
    <citation type="submission" date="2022-11" db="UniProtKB">
        <authorList>
            <consortium name="WormBaseParasite"/>
        </authorList>
    </citation>
    <scope>IDENTIFICATION</scope>
</reference>